<dbReference type="Pfam" id="PF01026">
    <property type="entry name" value="TatD_DNase"/>
    <property type="match status" value="1"/>
</dbReference>
<dbReference type="InterPro" id="IPR018228">
    <property type="entry name" value="DNase_TatD-rel_CS"/>
</dbReference>
<evidence type="ECO:0000256" key="3">
    <source>
        <dbReference type="ARBA" id="ARBA00022801"/>
    </source>
</evidence>
<evidence type="ECO:0000256" key="1">
    <source>
        <dbReference type="ARBA" id="ARBA00009275"/>
    </source>
</evidence>
<feature type="binding site" evidence="4">
    <location>
        <position position="8"/>
    </location>
    <ligand>
        <name>a divalent metal cation</name>
        <dbReference type="ChEBI" id="CHEBI:60240"/>
        <label>1</label>
    </ligand>
</feature>
<proteinExistence type="inferred from homology"/>
<keyword evidence="2 4" id="KW-0479">Metal-binding</keyword>
<dbReference type="GO" id="GO:0005829">
    <property type="term" value="C:cytosol"/>
    <property type="evidence" value="ECO:0007669"/>
    <property type="project" value="TreeGrafter"/>
</dbReference>
<evidence type="ECO:0000256" key="2">
    <source>
        <dbReference type="ARBA" id="ARBA00022723"/>
    </source>
</evidence>
<keyword evidence="6" id="KW-1185">Reference proteome</keyword>
<dbReference type="Proteomes" id="UP000015216">
    <property type="component" value="Chromosome"/>
</dbReference>
<organism evidence="5 6">
    <name type="scientific">Candidatus Profftella armatura</name>
    <dbReference type="NCBI Taxonomy" id="669502"/>
    <lineage>
        <taxon>Bacteria</taxon>
        <taxon>Pseudomonadati</taxon>
        <taxon>Pseudomonadota</taxon>
        <taxon>Betaproteobacteria</taxon>
        <taxon>Candidatus Profftella</taxon>
    </lineage>
</organism>
<dbReference type="GO" id="GO:0004536">
    <property type="term" value="F:DNA nuclease activity"/>
    <property type="evidence" value="ECO:0007669"/>
    <property type="project" value="InterPro"/>
</dbReference>
<feature type="binding site" evidence="4">
    <location>
        <position position="210"/>
    </location>
    <ligand>
        <name>a divalent metal cation</name>
        <dbReference type="ChEBI" id="CHEBI:60240"/>
        <label>1</label>
    </ligand>
</feature>
<sequence>MLIDSHCHINFNELYTRLPEVLKNMERKMVNKILCASVNLTDLSRILSLTHDYSNIYASIGIHPKYNKNLEEPNLEKIVSLSSDPKIIAIGETGLDYFNLKDTNLIKLQHQRFRAHIKASLITKKPLIIHNRLATNDIIKILKEEKAIPKMGGGAGGVIHCFTESLDVAREIIELGFYISFSGIVTFKNSKILQKVMGSISLKNMLIETDSPYLSPIPHRGKVNEPAFLYDIAKFIANFRNTSVTEIGKYTSDNFYKLFNVE</sequence>
<dbReference type="HOGENOM" id="CLU_031506_4_2_4"/>
<dbReference type="GO" id="GO:0046872">
    <property type="term" value="F:metal ion binding"/>
    <property type="evidence" value="ECO:0007669"/>
    <property type="project" value="UniProtKB-KW"/>
</dbReference>
<dbReference type="OrthoDB" id="9810005at2"/>
<name>S5R1H7_9PROT</name>
<dbReference type="STRING" id="669502.SSDC_01890"/>
<evidence type="ECO:0000313" key="5">
    <source>
        <dbReference type="EMBL" id="AGS07062.1"/>
    </source>
</evidence>
<dbReference type="PATRIC" id="fig|669502.6.peg.367"/>
<feature type="binding site" evidence="4">
    <location>
        <position position="92"/>
    </location>
    <ligand>
        <name>a divalent metal cation</name>
        <dbReference type="ChEBI" id="CHEBI:60240"/>
        <label>1</label>
    </ligand>
</feature>
<dbReference type="KEGG" id="ssdc:SSDC_01890"/>
<dbReference type="PANTHER" id="PTHR46124">
    <property type="entry name" value="D-AMINOACYL-TRNA DEACYLASE"/>
    <property type="match status" value="1"/>
</dbReference>
<dbReference type="PROSITE" id="PS01137">
    <property type="entry name" value="TATD_1"/>
    <property type="match status" value="1"/>
</dbReference>
<dbReference type="InterPro" id="IPR001130">
    <property type="entry name" value="TatD-like"/>
</dbReference>
<dbReference type="NCBIfam" id="TIGR00010">
    <property type="entry name" value="YchF/TatD family DNA exonuclease"/>
    <property type="match status" value="1"/>
</dbReference>
<dbReference type="SUPFAM" id="SSF51556">
    <property type="entry name" value="Metallo-dependent hydrolases"/>
    <property type="match status" value="1"/>
</dbReference>
<dbReference type="RefSeq" id="WP_020915637.1">
    <property type="nucleotide sequence ID" value="NC_021885.1"/>
</dbReference>
<reference evidence="5 6" key="1">
    <citation type="journal article" date="2013" name="Curr. Biol.">
        <title>Defensive bacteriome symbiont with a drastically reduced genome.</title>
        <authorList>
            <person name="Nakabachi A."/>
            <person name="Ueoka R."/>
            <person name="Oshima K."/>
            <person name="Teta R."/>
            <person name="Mangoni A."/>
            <person name="Gurgui M."/>
            <person name="Oldham N.J."/>
            <person name="van Echten-Deckert G."/>
            <person name="Okamura K."/>
            <person name="Yamamoto K."/>
            <person name="Inoue H."/>
            <person name="Ohkuma M."/>
            <person name="Hongoh Y."/>
            <person name="Miyagishima S.Y."/>
            <person name="Hattori M."/>
            <person name="Piel J."/>
            <person name="Fukatsu T."/>
        </authorList>
    </citation>
    <scope>NUCLEOTIDE SEQUENCE [LARGE SCALE GENOMIC DNA]</scope>
    <source>
        <strain evidence="5 6">DC</strain>
    </source>
</reference>
<protein>
    <submittedName>
        <fullName evidence="5">TatD family hydrolase</fullName>
    </submittedName>
</protein>
<gene>
    <name evidence="5" type="ORF">SSDC_01890</name>
</gene>
<dbReference type="Gene3D" id="3.20.20.140">
    <property type="entry name" value="Metal-dependent hydrolases"/>
    <property type="match status" value="1"/>
</dbReference>
<feature type="binding site" evidence="4">
    <location>
        <position position="130"/>
    </location>
    <ligand>
        <name>a divalent metal cation</name>
        <dbReference type="ChEBI" id="CHEBI:60240"/>
        <label>2</label>
    </ligand>
</feature>
<dbReference type="PANTHER" id="PTHR46124:SF2">
    <property type="entry name" value="D-AMINOACYL-TRNA DEACYLASE"/>
    <property type="match status" value="1"/>
</dbReference>
<dbReference type="InterPro" id="IPR032466">
    <property type="entry name" value="Metal_Hydrolase"/>
</dbReference>
<dbReference type="EMBL" id="CP003468">
    <property type="protein sequence ID" value="AGS07062.1"/>
    <property type="molecule type" value="Genomic_DNA"/>
</dbReference>
<dbReference type="PIRSF" id="PIRSF005902">
    <property type="entry name" value="DNase_TatD"/>
    <property type="match status" value="1"/>
</dbReference>
<evidence type="ECO:0000256" key="4">
    <source>
        <dbReference type="PIRSR" id="PIRSR005902-1"/>
    </source>
</evidence>
<dbReference type="GO" id="GO:0016788">
    <property type="term" value="F:hydrolase activity, acting on ester bonds"/>
    <property type="evidence" value="ECO:0007669"/>
    <property type="project" value="InterPro"/>
</dbReference>
<feature type="binding site" evidence="4">
    <location>
        <position position="6"/>
    </location>
    <ligand>
        <name>a divalent metal cation</name>
        <dbReference type="ChEBI" id="CHEBI:60240"/>
        <label>1</label>
    </ligand>
</feature>
<dbReference type="InterPro" id="IPR015991">
    <property type="entry name" value="TatD/YcfH-like"/>
</dbReference>
<feature type="binding site" evidence="4">
    <location>
        <position position="160"/>
    </location>
    <ligand>
        <name>a divalent metal cation</name>
        <dbReference type="ChEBI" id="CHEBI:60240"/>
        <label>2</label>
    </ligand>
</feature>
<keyword evidence="3 5" id="KW-0378">Hydrolase</keyword>
<accession>S5R1H7</accession>
<dbReference type="CDD" id="cd01310">
    <property type="entry name" value="TatD_DNAse"/>
    <property type="match status" value="1"/>
</dbReference>
<dbReference type="GeneID" id="301553247"/>
<comment type="similarity">
    <text evidence="1">Belongs to the metallo-dependent hydrolases superfamily. TatD-type hydrolase family.</text>
</comment>
<evidence type="ECO:0000313" key="6">
    <source>
        <dbReference type="Proteomes" id="UP000015216"/>
    </source>
</evidence>
<dbReference type="eggNOG" id="COG0084">
    <property type="taxonomic scope" value="Bacteria"/>
</dbReference>
<dbReference type="FunFam" id="3.20.20.140:FF:000005">
    <property type="entry name" value="TatD family hydrolase"/>
    <property type="match status" value="1"/>
</dbReference>
<dbReference type="AlphaFoldDB" id="S5R1H7"/>